<dbReference type="EMBL" id="BARV01002893">
    <property type="protein sequence ID" value="GAH97302.1"/>
    <property type="molecule type" value="Genomic_DNA"/>
</dbReference>
<dbReference type="Gene3D" id="1.10.3210.10">
    <property type="entry name" value="Hypothetical protein af1432"/>
    <property type="match status" value="1"/>
</dbReference>
<protein>
    <recommendedName>
        <fullName evidence="1">HD-GYP domain-containing protein</fullName>
    </recommendedName>
</protein>
<dbReference type="PROSITE" id="PS51832">
    <property type="entry name" value="HD_GYP"/>
    <property type="match status" value="1"/>
</dbReference>
<comment type="caution">
    <text evidence="2">The sequence shown here is derived from an EMBL/GenBank/DDBJ whole genome shotgun (WGS) entry which is preliminary data.</text>
</comment>
<name>X1JT83_9ZZZZ</name>
<organism evidence="2">
    <name type="scientific">marine sediment metagenome</name>
    <dbReference type="NCBI Taxonomy" id="412755"/>
    <lineage>
        <taxon>unclassified sequences</taxon>
        <taxon>metagenomes</taxon>
        <taxon>ecological metagenomes</taxon>
    </lineage>
</organism>
<dbReference type="Pfam" id="PF13487">
    <property type="entry name" value="HD_5"/>
    <property type="match status" value="1"/>
</dbReference>
<proteinExistence type="predicted"/>
<dbReference type="CDD" id="cd00077">
    <property type="entry name" value="HDc"/>
    <property type="match status" value="1"/>
</dbReference>
<dbReference type="SUPFAM" id="SSF109604">
    <property type="entry name" value="HD-domain/PDEase-like"/>
    <property type="match status" value="1"/>
</dbReference>
<gene>
    <name evidence="2" type="ORF">S06H3_07204</name>
</gene>
<evidence type="ECO:0000259" key="1">
    <source>
        <dbReference type="PROSITE" id="PS51832"/>
    </source>
</evidence>
<sequence length="160" mass="17669">EKIGLDGDRLKGLYIGGLLHDIGKISTPESILSKPGELTDEEWNLVRAHAKQGYLILKGTNLPWPVADMVLHHHERLDGSGYPHGVSGDKLSLENRILGVCDVVEAMSSHRPYRPARSEEEVLEEIKNGRGTKYDVNVVDAMLRIIEGGEFDLGGEGKFE</sequence>
<feature type="domain" description="HD-GYP" evidence="1">
    <location>
        <begin position="1"/>
        <end position="158"/>
    </location>
</feature>
<dbReference type="InterPro" id="IPR037522">
    <property type="entry name" value="HD_GYP_dom"/>
</dbReference>
<dbReference type="PANTHER" id="PTHR43155">
    <property type="entry name" value="CYCLIC DI-GMP PHOSPHODIESTERASE PA4108-RELATED"/>
    <property type="match status" value="1"/>
</dbReference>
<accession>X1JT83</accession>
<feature type="non-terminal residue" evidence="2">
    <location>
        <position position="1"/>
    </location>
</feature>
<dbReference type="AlphaFoldDB" id="X1JT83"/>
<dbReference type="InterPro" id="IPR003607">
    <property type="entry name" value="HD/PDEase_dom"/>
</dbReference>
<dbReference type="PANTHER" id="PTHR43155:SF2">
    <property type="entry name" value="CYCLIC DI-GMP PHOSPHODIESTERASE PA4108"/>
    <property type="match status" value="1"/>
</dbReference>
<reference evidence="2" key="1">
    <citation type="journal article" date="2014" name="Front. Microbiol.">
        <title>High frequency of phylogenetically diverse reductive dehalogenase-homologous genes in deep subseafloor sedimentary metagenomes.</title>
        <authorList>
            <person name="Kawai M."/>
            <person name="Futagami T."/>
            <person name="Toyoda A."/>
            <person name="Takaki Y."/>
            <person name="Nishi S."/>
            <person name="Hori S."/>
            <person name="Arai W."/>
            <person name="Tsubouchi T."/>
            <person name="Morono Y."/>
            <person name="Uchiyama I."/>
            <person name="Ito T."/>
            <person name="Fujiyama A."/>
            <person name="Inagaki F."/>
            <person name="Takami H."/>
        </authorList>
    </citation>
    <scope>NUCLEOTIDE SEQUENCE</scope>
    <source>
        <strain evidence="2">Expedition CK06-06</strain>
    </source>
</reference>
<evidence type="ECO:0000313" key="2">
    <source>
        <dbReference type="EMBL" id="GAH97302.1"/>
    </source>
</evidence>